<dbReference type="InterPro" id="IPR004288">
    <property type="entry name" value="Competence_ComC"/>
</dbReference>
<evidence type="ECO:0000256" key="5">
    <source>
        <dbReference type="ARBA" id="ARBA00023044"/>
    </source>
</evidence>
<dbReference type="RefSeq" id="WP_199575708.1">
    <property type="nucleotide sequence ID" value="NZ_JAENBO010000003.1"/>
</dbReference>
<evidence type="ECO:0000256" key="3">
    <source>
        <dbReference type="ARBA" id="ARBA00009039"/>
    </source>
</evidence>
<evidence type="ECO:0000256" key="6">
    <source>
        <dbReference type="ARBA" id="ARBA00023287"/>
    </source>
</evidence>
<comment type="subcellular location">
    <subcellularLocation>
        <location evidence="2">Secreted</location>
    </subcellularLocation>
</comment>
<gene>
    <name evidence="7" type="ORF">JHK62_05200</name>
</gene>
<name>A0ABS0ZJ89_9STRE</name>
<organism evidence="7 8">
    <name type="scientific">Streptococcus pacificus</name>
    <dbReference type="NCBI Taxonomy" id="2740577"/>
    <lineage>
        <taxon>Bacteria</taxon>
        <taxon>Bacillati</taxon>
        <taxon>Bacillota</taxon>
        <taxon>Bacilli</taxon>
        <taxon>Lactobacillales</taxon>
        <taxon>Streptococcaceae</taxon>
        <taxon>Streptococcus</taxon>
    </lineage>
</organism>
<keyword evidence="8" id="KW-1185">Reference proteome</keyword>
<keyword evidence="5" id="KW-0588">Pheromone</keyword>
<evidence type="ECO:0000313" key="8">
    <source>
        <dbReference type="Proteomes" id="UP000653045"/>
    </source>
</evidence>
<accession>A0ABS0ZJ89</accession>
<keyword evidence="4" id="KW-0964">Secreted</keyword>
<sequence>MEKKENCQPFAELKVQELDQISGGNWLREIWIGIVYGKSKFIDK</sequence>
<keyword evidence="6" id="KW-0178">Competence</keyword>
<reference evidence="7 8" key="1">
    <citation type="journal article" date="2021" name="Int. J. Syst. Evol. Microbiol.">
        <title>Streptococcus vicugnae sp. nov., isolated from faeces of alpacas (Vicugna pacos) and cattle (Bos taurus), Streptococcus zalophi sp. nov., and Streptococcus pacificus sp. nov., isolated from respiratory tract of California sea lions (Zalophus californianus).</title>
        <authorList>
            <person name="Volokhov D.V."/>
            <person name="Zagorodnyaya T.A."/>
            <person name="Shen Z."/>
            <person name="Blom J."/>
            <person name="Furtak V.A."/>
            <person name="Eisenberg T."/>
            <person name="Fan P."/>
            <person name="Jeong K.C."/>
            <person name="Gao Y."/>
            <person name="Zhang S."/>
            <person name="Amselle M."/>
        </authorList>
    </citation>
    <scope>NUCLEOTIDE SEQUENCE [LARGE SCALE GENOMIC DNA]</scope>
    <source>
        <strain evidence="7 8">CSL7591</strain>
    </source>
</reference>
<evidence type="ECO:0000313" key="7">
    <source>
        <dbReference type="EMBL" id="MBJ8326065.1"/>
    </source>
</evidence>
<dbReference type="EMBL" id="JAENBO010000003">
    <property type="protein sequence ID" value="MBJ8326065.1"/>
    <property type="molecule type" value="Genomic_DNA"/>
</dbReference>
<evidence type="ECO:0000256" key="2">
    <source>
        <dbReference type="ARBA" id="ARBA00004613"/>
    </source>
</evidence>
<comment type="similarity">
    <text evidence="3">Belongs to the ComC family.</text>
</comment>
<dbReference type="Pfam" id="PF03047">
    <property type="entry name" value="ComC"/>
    <property type="match status" value="1"/>
</dbReference>
<protein>
    <submittedName>
        <fullName evidence="7">ComC/BlpC family leader-containing pheromone/bacteriocin</fullName>
    </submittedName>
</protein>
<comment type="function">
    <text evidence="1">Acts as a pheromone, induces cells to develop competence for genetic transformation.</text>
</comment>
<evidence type="ECO:0000256" key="4">
    <source>
        <dbReference type="ARBA" id="ARBA00022525"/>
    </source>
</evidence>
<comment type="caution">
    <text evidence="7">The sequence shown here is derived from an EMBL/GenBank/DDBJ whole genome shotgun (WGS) entry which is preliminary data.</text>
</comment>
<dbReference type="Proteomes" id="UP000653045">
    <property type="component" value="Unassembled WGS sequence"/>
</dbReference>
<evidence type="ECO:0000256" key="1">
    <source>
        <dbReference type="ARBA" id="ARBA00002667"/>
    </source>
</evidence>
<proteinExistence type="inferred from homology"/>